<sequence length="355" mass="38276">MEAARDSAPGELPALPVGDPGIRRHYLLALPDGVTADEVEVLALSRFPGATWQVPPRIAAPGSAARPSPGVLRLSRHTTLTGPYGLGPRDAVGLGLPSSTMSVFDVTTPRERGERPYPGGDRDGLKRVFPDGMPVREEERVVLWLVSTARRLRAAIRTGDAGVVLTPDPDATIDLTIFTYVWLEPEEALGVMQRAVPRARLALDGLDWEGPMALPDELRPPVDVLGDEERARLHAEADAYDMAALSAPDQVDGYAIVADLTVDGFLTVEVGDEDTLPPILQGLPWTEHGAIAYRVRWAPPDPDELELEKPSHAHRIARSRAVRRVNNVVKALHGAVGGEIADTDDFLVDVGDLDG</sequence>
<evidence type="ECO:0000313" key="2">
    <source>
        <dbReference type="EMBL" id="OIQ79416.1"/>
    </source>
</evidence>
<evidence type="ECO:0000256" key="1">
    <source>
        <dbReference type="SAM" id="MobiDB-lite"/>
    </source>
</evidence>
<name>A0A1J5Q7P1_9ZZZZ</name>
<protein>
    <submittedName>
        <fullName evidence="2">Uncharacterized protein</fullName>
    </submittedName>
</protein>
<dbReference type="AlphaFoldDB" id="A0A1J5Q7P1"/>
<reference evidence="2" key="1">
    <citation type="submission" date="2016-10" db="EMBL/GenBank/DDBJ databases">
        <title>Sequence of Gallionella enrichment culture.</title>
        <authorList>
            <person name="Poehlein A."/>
            <person name="Muehling M."/>
            <person name="Daniel R."/>
        </authorList>
    </citation>
    <scope>NUCLEOTIDE SEQUENCE</scope>
</reference>
<dbReference type="EMBL" id="MLJW01001217">
    <property type="protein sequence ID" value="OIQ79416.1"/>
    <property type="molecule type" value="Genomic_DNA"/>
</dbReference>
<gene>
    <name evidence="2" type="ORF">GALL_388460</name>
</gene>
<accession>A0A1J5Q7P1</accession>
<proteinExistence type="predicted"/>
<comment type="caution">
    <text evidence="2">The sequence shown here is derived from an EMBL/GenBank/DDBJ whole genome shotgun (WGS) entry which is preliminary data.</text>
</comment>
<organism evidence="2">
    <name type="scientific">mine drainage metagenome</name>
    <dbReference type="NCBI Taxonomy" id="410659"/>
    <lineage>
        <taxon>unclassified sequences</taxon>
        <taxon>metagenomes</taxon>
        <taxon>ecological metagenomes</taxon>
    </lineage>
</organism>
<feature type="region of interest" description="Disordered" evidence="1">
    <location>
        <begin position="108"/>
        <end position="129"/>
    </location>
</feature>